<keyword evidence="2" id="KW-1185">Reference proteome</keyword>
<comment type="caution">
    <text evidence="1">The sequence shown here is derived from an EMBL/GenBank/DDBJ whole genome shotgun (WGS) entry which is preliminary data.</text>
</comment>
<dbReference type="EMBL" id="LMVM01000012">
    <property type="protein sequence ID" value="PAV05205.1"/>
    <property type="molecule type" value="Genomic_DNA"/>
</dbReference>
<organism evidence="1 2">
    <name type="scientific">Methanobacterium bryantii</name>
    <dbReference type="NCBI Taxonomy" id="2161"/>
    <lineage>
        <taxon>Archaea</taxon>
        <taxon>Methanobacteriati</taxon>
        <taxon>Methanobacteriota</taxon>
        <taxon>Methanomada group</taxon>
        <taxon>Methanobacteria</taxon>
        <taxon>Methanobacteriales</taxon>
        <taxon>Methanobacteriaceae</taxon>
        <taxon>Methanobacterium</taxon>
    </lineage>
</organism>
<dbReference type="InterPro" id="IPR020075">
    <property type="entry name" value="Uncharacterised_AF2234"/>
</dbReference>
<reference evidence="1 2" key="1">
    <citation type="journal article" date="2017" name="BMC Genomics">
        <title>Genomic analysis of methanogenic archaea reveals a shift towards energy conservation.</title>
        <authorList>
            <person name="Gilmore S.P."/>
            <person name="Henske J.K."/>
            <person name="Sexton J.A."/>
            <person name="Solomon K.V."/>
            <person name="Seppala S."/>
            <person name="Yoo J.I."/>
            <person name="Huyett L.M."/>
            <person name="Pressman A."/>
            <person name="Cogan J.Z."/>
            <person name="Kivenson V."/>
            <person name="Peng X."/>
            <person name="Tan Y."/>
            <person name="Valentine D.L."/>
            <person name="O'Malley M.A."/>
        </authorList>
    </citation>
    <scope>NUCLEOTIDE SEQUENCE [LARGE SCALE GENOMIC DNA]</scope>
    <source>
        <strain evidence="1 2">M.o.H.</strain>
    </source>
</reference>
<accession>A0A2A2H796</accession>
<dbReference type="Proteomes" id="UP000217784">
    <property type="component" value="Unassembled WGS sequence"/>
</dbReference>
<evidence type="ECO:0008006" key="3">
    <source>
        <dbReference type="Google" id="ProtNLM"/>
    </source>
</evidence>
<protein>
    <recommendedName>
        <fullName evidence="3">DUF2769 domain-containing protein</fullName>
    </recommendedName>
</protein>
<name>A0A2A2H796_METBR</name>
<evidence type="ECO:0000313" key="2">
    <source>
        <dbReference type="Proteomes" id="UP000217784"/>
    </source>
</evidence>
<evidence type="ECO:0000313" key="1">
    <source>
        <dbReference type="EMBL" id="PAV05205.1"/>
    </source>
</evidence>
<gene>
    <name evidence="1" type="ORF">ASJ80_13065</name>
</gene>
<dbReference type="AlphaFoldDB" id="A0A2A2H796"/>
<sequence length="101" mass="11891">MKFEDLKNELNKMSSSDKDKFIAELRNDCICHECPTYNNCTRKSKELLFCILGKSNCPMDERACLCPRDCSVHQKYDMKLSFYCSRGKETERRAELYTINI</sequence>
<proteinExistence type="predicted"/>
<dbReference type="Pfam" id="PF10967">
    <property type="entry name" value="DUF2769"/>
    <property type="match status" value="1"/>
</dbReference>